<evidence type="ECO:0000256" key="13">
    <source>
        <dbReference type="ARBA" id="ARBA00048679"/>
    </source>
</evidence>
<evidence type="ECO:0000256" key="11">
    <source>
        <dbReference type="ARBA" id="ARBA00023043"/>
    </source>
</evidence>
<evidence type="ECO:0000313" key="20">
    <source>
        <dbReference type="Proteomes" id="UP001152320"/>
    </source>
</evidence>
<feature type="repeat" description="ANK" evidence="14">
    <location>
        <begin position="114"/>
        <end position="146"/>
    </location>
</feature>
<dbReference type="PROSITE" id="PS50088">
    <property type="entry name" value="ANK_REPEAT"/>
    <property type="match status" value="5"/>
</dbReference>
<dbReference type="Gene3D" id="1.10.510.10">
    <property type="entry name" value="Transferase(Phosphotransferase) domain 1"/>
    <property type="match status" value="1"/>
</dbReference>
<evidence type="ECO:0000313" key="19">
    <source>
        <dbReference type="EMBL" id="KAJ8026492.1"/>
    </source>
</evidence>
<evidence type="ECO:0000256" key="1">
    <source>
        <dbReference type="ARBA" id="ARBA00001946"/>
    </source>
</evidence>
<dbReference type="SUPFAM" id="SSF50978">
    <property type="entry name" value="WD40 repeat-like"/>
    <property type="match status" value="1"/>
</dbReference>
<feature type="repeat" description="ANK" evidence="14">
    <location>
        <begin position="72"/>
        <end position="110"/>
    </location>
</feature>
<evidence type="ECO:0000259" key="18">
    <source>
        <dbReference type="PROSITE" id="PS51424"/>
    </source>
</evidence>
<dbReference type="EC" id="2.7.11.1" evidence="3"/>
<comment type="caution">
    <text evidence="19">The sequence shown here is derived from an EMBL/GenBank/DDBJ whole genome shotgun (WGS) entry which is preliminary data.</text>
</comment>
<dbReference type="Gene3D" id="3.30.200.20">
    <property type="entry name" value="Phosphorylase Kinase, domain 1"/>
    <property type="match status" value="1"/>
</dbReference>
<evidence type="ECO:0000256" key="16">
    <source>
        <dbReference type="SAM" id="MobiDB-lite"/>
    </source>
</evidence>
<dbReference type="PROSITE" id="PS00108">
    <property type="entry name" value="PROTEIN_KINASE_ST"/>
    <property type="match status" value="1"/>
</dbReference>
<dbReference type="InterPro" id="IPR027417">
    <property type="entry name" value="P-loop_NTPase"/>
</dbReference>
<keyword evidence="9 19" id="KW-0418">Kinase</keyword>
<dbReference type="SUPFAM" id="SSF52540">
    <property type="entry name" value="P-loop containing nucleoside triphosphate hydrolases"/>
    <property type="match status" value="1"/>
</dbReference>
<feature type="region of interest" description="Disordered" evidence="16">
    <location>
        <begin position="1034"/>
        <end position="1069"/>
    </location>
</feature>
<comment type="cofactor">
    <cofactor evidence="1">
        <name>Mg(2+)</name>
        <dbReference type="ChEBI" id="CHEBI:18420"/>
    </cofactor>
</comment>
<keyword evidence="11 14" id="KW-0040">ANK repeat</keyword>
<feature type="repeat" description="ANK" evidence="14">
    <location>
        <begin position="396"/>
        <end position="428"/>
    </location>
</feature>
<feature type="compositionally biased region" description="Low complexity" evidence="16">
    <location>
        <begin position="26"/>
        <end position="37"/>
    </location>
</feature>
<keyword evidence="8 15" id="KW-0547">Nucleotide-binding</keyword>
<accession>A0A9Q1BIC7</accession>
<gene>
    <name evidence="19" type="ORF">HOLleu_31323</name>
</gene>
<comment type="catalytic activity">
    <reaction evidence="12">
        <text>L-threonyl-[protein] + ATP = O-phospho-L-threonyl-[protein] + ADP + H(+)</text>
        <dbReference type="Rhea" id="RHEA:46608"/>
        <dbReference type="Rhea" id="RHEA-COMP:11060"/>
        <dbReference type="Rhea" id="RHEA-COMP:11605"/>
        <dbReference type="ChEBI" id="CHEBI:15378"/>
        <dbReference type="ChEBI" id="CHEBI:30013"/>
        <dbReference type="ChEBI" id="CHEBI:30616"/>
        <dbReference type="ChEBI" id="CHEBI:61977"/>
        <dbReference type="ChEBI" id="CHEBI:456216"/>
        <dbReference type="EC" id="2.7.11.1"/>
    </reaction>
</comment>
<dbReference type="SUPFAM" id="SSF56112">
    <property type="entry name" value="Protein kinase-like (PK-like)"/>
    <property type="match status" value="1"/>
</dbReference>
<dbReference type="Gene3D" id="1.25.40.20">
    <property type="entry name" value="Ankyrin repeat-containing domain"/>
    <property type="match status" value="3"/>
</dbReference>
<evidence type="ECO:0000256" key="6">
    <source>
        <dbReference type="ARBA" id="ARBA00022679"/>
    </source>
</evidence>
<dbReference type="FunFam" id="3.30.200.20:FF:000803">
    <property type="entry name" value="Probable serine/threonine-protein kinase roco4"/>
    <property type="match status" value="1"/>
</dbReference>
<dbReference type="PANTHER" id="PTHR24198">
    <property type="entry name" value="ANKYRIN REPEAT AND PROTEIN KINASE DOMAIN-CONTAINING PROTEIN"/>
    <property type="match status" value="1"/>
</dbReference>
<dbReference type="InterPro" id="IPR003591">
    <property type="entry name" value="Leu-rich_rpt_typical-subtyp"/>
</dbReference>
<dbReference type="InterPro" id="IPR000719">
    <property type="entry name" value="Prot_kinase_dom"/>
</dbReference>
<evidence type="ECO:0000256" key="4">
    <source>
        <dbReference type="ARBA" id="ARBA00022527"/>
    </source>
</evidence>
<dbReference type="Gene3D" id="2.130.10.10">
    <property type="entry name" value="YVTN repeat-like/Quinoprotein amine dehydrogenase"/>
    <property type="match status" value="1"/>
</dbReference>
<evidence type="ECO:0000256" key="10">
    <source>
        <dbReference type="ARBA" id="ARBA00022840"/>
    </source>
</evidence>
<dbReference type="Pfam" id="PF00560">
    <property type="entry name" value="LRR_1"/>
    <property type="match status" value="1"/>
</dbReference>
<keyword evidence="4" id="KW-0723">Serine/threonine-protein kinase</keyword>
<feature type="domain" description="Roc" evidence="18">
    <location>
        <begin position="1163"/>
        <end position="1382"/>
    </location>
</feature>
<dbReference type="OrthoDB" id="10252328at2759"/>
<dbReference type="PROSITE" id="PS00107">
    <property type="entry name" value="PROTEIN_KINASE_ATP"/>
    <property type="match status" value="1"/>
</dbReference>
<keyword evidence="7" id="KW-0677">Repeat</keyword>
<keyword evidence="10 15" id="KW-0067">ATP-binding</keyword>
<dbReference type="GO" id="GO:0009966">
    <property type="term" value="P:regulation of signal transduction"/>
    <property type="evidence" value="ECO:0007669"/>
    <property type="project" value="UniProtKB-ARBA"/>
</dbReference>
<dbReference type="SMART" id="SM00364">
    <property type="entry name" value="LRR_BAC"/>
    <property type="match status" value="5"/>
</dbReference>
<dbReference type="SUPFAM" id="SSF52058">
    <property type="entry name" value="L domain-like"/>
    <property type="match status" value="1"/>
</dbReference>
<evidence type="ECO:0000256" key="7">
    <source>
        <dbReference type="ARBA" id="ARBA00022737"/>
    </source>
</evidence>
<dbReference type="InterPro" id="IPR008271">
    <property type="entry name" value="Ser/Thr_kinase_AS"/>
</dbReference>
<dbReference type="InterPro" id="IPR001611">
    <property type="entry name" value="Leu-rich_rpt"/>
</dbReference>
<dbReference type="InterPro" id="IPR015943">
    <property type="entry name" value="WD40/YVTN_repeat-like_dom_sf"/>
</dbReference>
<protein>
    <recommendedName>
        <fullName evidence="3">non-specific serine/threonine protein kinase</fullName>
        <ecNumber evidence="3">2.7.11.1</ecNumber>
    </recommendedName>
</protein>
<dbReference type="SMART" id="SM00220">
    <property type="entry name" value="S_TKc"/>
    <property type="match status" value="1"/>
</dbReference>
<feature type="compositionally biased region" description="Basic and acidic residues" evidence="16">
    <location>
        <begin position="1039"/>
        <end position="1054"/>
    </location>
</feature>
<evidence type="ECO:0000259" key="17">
    <source>
        <dbReference type="PROSITE" id="PS50011"/>
    </source>
</evidence>
<feature type="binding site" evidence="15">
    <location>
        <position position="2162"/>
    </location>
    <ligand>
        <name>ATP</name>
        <dbReference type="ChEBI" id="CHEBI:30616"/>
    </ligand>
</feature>
<evidence type="ECO:0000256" key="3">
    <source>
        <dbReference type="ARBA" id="ARBA00012513"/>
    </source>
</evidence>
<dbReference type="PROSITE" id="PS50297">
    <property type="entry name" value="ANK_REP_REGION"/>
    <property type="match status" value="5"/>
</dbReference>
<dbReference type="PRINTS" id="PR00449">
    <property type="entry name" value="RASTRNSFRMNG"/>
</dbReference>
<dbReference type="PROSITE" id="PS51424">
    <property type="entry name" value="ROC"/>
    <property type="match status" value="1"/>
</dbReference>
<reference evidence="19" key="1">
    <citation type="submission" date="2021-10" db="EMBL/GenBank/DDBJ databases">
        <title>Tropical sea cucumber genome reveals ecological adaptation and Cuvierian tubules defense mechanism.</title>
        <authorList>
            <person name="Chen T."/>
        </authorList>
    </citation>
    <scope>NUCLEOTIDE SEQUENCE</scope>
    <source>
        <strain evidence="19">Nanhai2018</strain>
        <tissue evidence="19">Muscle</tissue>
    </source>
</reference>
<dbReference type="InterPro" id="IPR036322">
    <property type="entry name" value="WD40_repeat_dom_sf"/>
</dbReference>
<keyword evidence="6" id="KW-0808">Transferase</keyword>
<dbReference type="EMBL" id="JAIZAY010000016">
    <property type="protein sequence ID" value="KAJ8026492.1"/>
    <property type="molecule type" value="Genomic_DNA"/>
</dbReference>
<dbReference type="InterPro" id="IPR032171">
    <property type="entry name" value="COR-A"/>
</dbReference>
<dbReference type="PRINTS" id="PR01415">
    <property type="entry name" value="ANKYRIN"/>
</dbReference>
<dbReference type="Pfam" id="PF23748">
    <property type="entry name" value="Beta-prop_LRRK2"/>
    <property type="match status" value="1"/>
</dbReference>
<feature type="region of interest" description="Disordered" evidence="16">
    <location>
        <begin position="1"/>
        <end position="37"/>
    </location>
</feature>
<dbReference type="GO" id="GO:0005524">
    <property type="term" value="F:ATP binding"/>
    <property type="evidence" value="ECO:0007669"/>
    <property type="project" value="UniProtKB-UniRule"/>
</dbReference>
<evidence type="ECO:0000256" key="15">
    <source>
        <dbReference type="PROSITE-ProRule" id="PRU10141"/>
    </source>
</evidence>
<dbReference type="Pfam" id="PF12796">
    <property type="entry name" value="Ank_2"/>
    <property type="match status" value="3"/>
</dbReference>
<evidence type="ECO:0000256" key="2">
    <source>
        <dbReference type="ARBA" id="ARBA00008171"/>
    </source>
</evidence>
<feature type="compositionally biased region" description="Polar residues" evidence="16">
    <location>
        <begin position="1055"/>
        <end position="1069"/>
    </location>
</feature>
<organism evidence="19 20">
    <name type="scientific">Holothuria leucospilota</name>
    <name type="common">Black long sea cucumber</name>
    <name type="synonym">Mertensiothuria leucospilota</name>
    <dbReference type="NCBI Taxonomy" id="206669"/>
    <lineage>
        <taxon>Eukaryota</taxon>
        <taxon>Metazoa</taxon>
        <taxon>Echinodermata</taxon>
        <taxon>Eleutherozoa</taxon>
        <taxon>Echinozoa</taxon>
        <taxon>Holothuroidea</taxon>
        <taxon>Aspidochirotacea</taxon>
        <taxon>Aspidochirotida</taxon>
        <taxon>Holothuriidae</taxon>
        <taxon>Holothuria</taxon>
    </lineage>
</organism>
<feature type="repeat" description="ANK" evidence="14">
    <location>
        <begin position="346"/>
        <end position="368"/>
    </location>
</feature>
<dbReference type="InterPro" id="IPR036770">
    <property type="entry name" value="Ankyrin_rpt-contain_sf"/>
</dbReference>
<dbReference type="SMART" id="SM00369">
    <property type="entry name" value="LRR_TYP"/>
    <property type="match status" value="8"/>
</dbReference>
<dbReference type="GO" id="GO:0005525">
    <property type="term" value="F:GTP binding"/>
    <property type="evidence" value="ECO:0007669"/>
    <property type="project" value="UniProtKB-KW"/>
</dbReference>
<dbReference type="PROSITE" id="PS51450">
    <property type="entry name" value="LRR"/>
    <property type="match status" value="2"/>
</dbReference>
<dbReference type="PANTHER" id="PTHR24198:SF169">
    <property type="entry name" value="NON-SPECIFIC SERINE_THREONINE PROTEIN KINASE"/>
    <property type="match status" value="1"/>
</dbReference>
<dbReference type="Gene3D" id="3.40.50.300">
    <property type="entry name" value="P-loop containing nucleotide triphosphate hydrolases"/>
    <property type="match status" value="1"/>
</dbReference>
<dbReference type="Pfam" id="PF16095">
    <property type="entry name" value="COR-A"/>
    <property type="match status" value="1"/>
</dbReference>
<feature type="repeat" description="ANK" evidence="14">
    <location>
        <begin position="278"/>
        <end position="299"/>
    </location>
</feature>
<dbReference type="Pfam" id="PF13855">
    <property type="entry name" value="LRR_8"/>
    <property type="match status" value="1"/>
</dbReference>
<evidence type="ECO:0000256" key="14">
    <source>
        <dbReference type="PROSITE-ProRule" id="PRU00023"/>
    </source>
</evidence>
<evidence type="ECO:0000256" key="8">
    <source>
        <dbReference type="ARBA" id="ARBA00022741"/>
    </source>
</evidence>
<keyword evidence="20" id="KW-1185">Reference proteome</keyword>
<dbReference type="Pfam" id="PF00069">
    <property type="entry name" value="Pkinase"/>
    <property type="match status" value="1"/>
</dbReference>
<keyword evidence="5" id="KW-0433">Leucine-rich repeat</keyword>
<dbReference type="InterPro" id="IPR056602">
    <property type="entry name" value="Beta-prop_LRRK2"/>
</dbReference>
<evidence type="ECO:0000256" key="12">
    <source>
        <dbReference type="ARBA" id="ARBA00047899"/>
    </source>
</evidence>
<dbReference type="Gene3D" id="3.80.10.10">
    <property type="entry name" value="Ribonuclease Inhibitor"/>
    <property type="match status" value="3"/>
</dbReference>
<dbReference type="GO" id="GO:0005737">
    <property type="term" value="C:cytoplasm"/>
    <property type="evidence" value="ECO:0007669"/>
    <property type="project" value="UniProtKB-ARBA"/>
</dbReference>
<dbReference type="InterPro" id="IPR032675">
    <property type="entry name" value="LRR_dom_sf"/>
</dbReference>
<sequence length="2854" mass="319268">MTSPSGRTAMAAKEAYLRHTDQEALPPSSEQQGSPEQQGNLFHQAAIYSNPSLLVEILKGSQRRCINFQDKHGRTALHAACLADATESQGSVKCMSLLLEAGADPNIAASRASQYRTPLHIAAKKGKLSLVMRLVEYGADLDVQDISNRTPLQLAEENKDLAMMEYFVNKTEERAILRLEKEKELLAACCDIEKLITLLQELGFSAINCDYKETLLYRATSLQNEDVVDFLISRGAKGKANRDTKETPLHLACYRGYFSIAEKLLEHFPWMAGESTNDNELPLHSAAKQGHSNLVRLLLTYEYEETAHYKDSSSSSPCRLGSSKSSASFKSYKGDLPFYINQGNINGQTALYLACAAGHTDVVEELLDYQPKKSSNTTQQSSNNTSPVNIDTYTVEGKTSLHCAVISGYTEIVALLLKHGANVSLPMKSIHQLMGTISRRENKSNTFKEQVHISTTDTSVLYAAFQKQDCKLEIIKLLLSYGAKDVDGNVLLSANLTRHKEVVSLLLAYTGVHRDQDSTINEVCRDKFKHLLLPMVSAKTGKLKGSPSGTLGKSLKCQKSFSDENRSSILRRRRTLASIKRPQVTHSTFDTPVTINWHDQNLTDIAKDWLIEASLRFNPALKHLDNIGNCIHDKVATITRLDISDNCLRMLPLLIFQLPSLQMLNVSNNKLVHLPIGSTELVEETEDDDAPVVGWKLPCLKEMKLDGNRITHVPLDVFKLPALEVLSLGDNLIEELPYDMWRAPCLKILNVSHNKLKELPTTLADHDEVFQAEVDSSSDNTVRMDYSLTNGDGDSGSENDSSYLTMDQQEHYVEMHYDAGTNKKDHDDGKVHSGQVSLANLRRHQLFSAGSMVSVPIEDSPSGEDICHLKELDLSHNEIQEVPPGLACLAPQLVKLVLSNNSIKNCGPISRFPAGLVDLSMSHNEVVCITTSSRKHSFNKSSNKFMLFRGVYHSDDSSSSGLDFCYSPFIVQSATASTASKHVSQDSTAFLPSSPKLTSPAKTFYCPHQRHRVLANLVTLDLSNNKLTSLNIATTSSSDSKEEGKYATETDSGTRESQTPSTQQSTEVLSPSGSDIYLLFPSLKVLAVSNNNLTAIPANIQHLTKLNSLKVDGNDQIREFPPEMGRLKNLLQLECDGCPVRDDFSRDMKVSDILSYLDSILEDAKPYNRMKLMFVGKSDIGKTTLLNELRKEAAVFGRHHSEILPSFAERTGSPSIGGKTLKGNYLSTVGVDVGEWTYCKKRGSKKVSFSTWDFGGQNEFYVTHQYFLTKRSIYLVIFKITDGRKCLSELQQWLVNIQARAPNSPVIIVGTHYDMLNQNKKYSKEFWPDLKRLIEERFVVDSPQDMGLPNVQCCIEISCAAAGKYHNISYLREKIYDIAFSMKETKRGKDGETLLDKKIPTSYIALEKAIRVIVASMKKEGKEPVMNTTEYKTEVARIMVEDSEVSFHNKEELMLATKFLHNNGVLLYYEDALLSDYFFLDPQWLCDTLAKIVTIPEINPEAKKGVMLIKDLEQKFVNSNVNAFIRGLLNKFEVAVEYDNKHLLIPSLLPKQSDAVSIPMIRKHEEPESDIKVDDDEGRIRISSVGVSASMIVRGHTSSQCGSIVWNRKAVKKYGSASIRTLPSEKDGFSPSMRAIDNLTSPGNRYSSPAAMLVQDDSLCNLRTNLLSSALSEKKSSSNCDVNSSSEWTKINPLDISVISNQVEDIAKDSKSPLDSFKINTLKLRKLPLRRLYVFQYIPSGFWSHIMCRFLSNEQLTQITRAMFEPKEEVRKFLGEDAVLALEDQYQWHCWQTGMELKFFDTTIFHIKQVTDTITNSFSKERRPDMIYMVNLTKGSDFNPSEVSLMRSGQVEILIPNQAIQISKKDSKVRRHRTVWMEKSSEHVSQLLSLIMDLIEMLLDNFYPTLCEPLGTTFHGELFITRVVPCCKCWKEYNKTLCDDVNDNEWVFINNSDSDCQYFIEDDSVLLMGSFHRKKQNGICCPIPCVSPKHKRYMNIGIQNGVPISSRPVSISKRDSQLSDNPTSLSMPLIGRAVEATDSDIYPLAKSFDENDQALFEESFIDDHFSGSEEITSTSSVKVYGFLLEELIYEGMRSQTTQCPTHGELPLSTLAPDVVFHDLGPALLIDDAQLEKKRLLGRGSFGLVFEGKICGEGSSKTPVALKMLQPYPPGEGARRTDRNRYEMENSKWQRFPVRFACEAYRTIRKELSIMLKLQHSSIVPLKGICHHPLCLILELAPMGGLDNCLANYKRGSARLTATTVSRIVNQISSAVAYLHHNKIIYRDLKAENVLVWKFPEPHSSEHEPNDLKVKLADYGISTTALPTGTKGFGGTPGYMAPEIVKYDGKETYTEKVDCFSFGMFMYELLSLQRPFDSALGQGVGRLAQIIKHYIIEGQRPTLSHKEKAYPTYILDLMLWCWSQEPRDRPYMIQVKEVAQMPEFTTLMDVFSLEEDTSIKDACVMELSFEGASTNVLCVTEIVGDTSSKLSLLPLERSLGDDTTRLQVTIADSVVQCICAVGDMLWLALSTGYIKVFNGESCHEVLQYYCHQSHSKAHNITHMCHIPQLQLVAITADNQLILQKESDGLPPEEAGSFQYSELISDITALAIVGVRENSYQVWCGHEEGKVTILEATNLSQPAEVLSHFHDTNLVACVQHLVTDTKPVATPQVWSSVYPDAIVYQWDPRTRKIESQIDVVEILGKQTSGAANSNKMMKAFRRSSTGVTSCQVSSMCLQNDILYVGIKGGQLILINTSSKSTLYVISCHQGPIQFILGFSRDGFLNGRSLVSPDHMGNAANRNAANSGLITVGKRFADIFCGFENAPTRLQGSEWDATFLLLWNTQPWELHRTLEPRESEC</sequence>
<dbReference type="Pfam" id="PF08477">
    <property type="entry name" value="Roc"/>
    <property type="match status" value="1"/>
</dbReference>
<dbReference type="SUPFAM" id="SSF48403">
    <property type="entry name" value="Ankyrin repeat"/>
    <property type="match status" value="2"/>
</dbReference>
<dbReference type="InterPro" id="IPR011009">
    <property type="entry name" value="Kinase-like_dom_sf"/>
</dbReference>
<dbReference type="InterPro" id="IPR002110">
    <property type="entry name" value="Ankyrin_rpt"/>
</dbReference>
<dbReference type="SMART" id="SM00248">
    <property type="entry name" value="ANK"/>
    <property type="match status" value="9"/>
</dbReference>
<dbReference type="PROSITE" id="PS50011">
    <property type="entry name" value="PROTEIN_KINASE_DOM"/>
    <property type="match status" value="1"/>
</dbReference>
<comment type="similarity">
    <text evidence="2">Belongs to the protein kinase superfamily. TKL Ser/Thr protein kinase family. ROCO subfamily.</text>
</comment>
<name>A0A9Q1BIC7_HOLLE</name>
<evidence type="ECO:0000256" key="5">
    <source>
        <dbReference type="ARBA" id="ARBA00022614"/>
    </source>
</evidence>
<comment type="catalytic activity">
    <reaction evidence="13">
        <text>L-seryl-[protein] + ATP = O-phospho-L-seryl-[protein] + ADP + H(+)</text>
        <dbReference type="Rhea" id="RHEA:17989"/>
        <dbReference type="Rhea" id="RHEA-COMP:9863"/>
        <dbReference type="Rhea" id="RHEA-COMP:11604"/>
        <dbReference type="ChEBI" id="CHEBI:15378"/>
        <dbReference type="ChEBI" id="CHEBI:29999"/>
        <dbReference type="ChEBI" id="CHEBI:30616"/>
        <dbReference type="ChEBI" id="CHEBI:83421"/>
        <dbReference type="ChEBI" id="CHEBI:456216"/>
        <dbReference type="EC" id="2.7.11.1"/>
    </reaction>
</comment>
<dbReference type="Proteomes" id="UP001152320">
    <property type="component" value="Chromosome 16"/>
</dbReference>
<evidence type="ECO:0000256" key="9">
    <source>
        <dbReference type="ARBA" id="ARBA00022777"/>
    </source>
</evidence>
<dbReference type="GO" id="GO:0004674">
    <property type="term" value="F:protein serine/threonine kinase activity"/>
    <property type="evidence" value="ECO:0007669"/>
    <property type="project" value="UniProtKB-KW"/>
</dbReference>
<dbReference type="InterPro" id="IPR017441">
    <property type="entry name" value="Protein_kinase_ATP_BS"/>
</dbReference>
<feature type="domain" description="Protein kinase" evidence="17">
    <location>
        <begin position="2130"/>
        <end position="2439"/>
    </location>
</feature>
<dbReference type="InterPro" id="IPR020859">
    <property type="entry name" value="ROC"/>
</dbReference>
<dbReference type="Gene3D" id="3.30.70.1390">
    <property type="entry name" value="ROC domain from the Parkinson's disease-associated leucine-rich repeat kinase 2"/>
    <property type="match status" value="1"/>
</dbReference>
<proteinExistence type="inferred from homology"/>